<dbReference type="Proteomes" id="UP000339249">
    <property type="component" value="Unassembled WGS sequence"/>
</dbReference>
<keyword evidence="5 6" id="KW-0449">Lipoprotein</keyword>
<reference evidence="6 7" key="1">
    <citation type="submission" date="2019-04" db="EMBL/GenBank/DDBJ databases">
        <authorList>
            <consortium name="Pathogen Informatics"/>
        </authorList>
    </citation>
    <scope>NUCLEOTIDE SEQUENCE [LARGE SCALE GENOMIC DNA]</scope>
    <source>
        <strain evidence="6 7">NCTC9185</strain>
    </source>
</reference>
<evidence type="ECO:0000256" key="3">
    <source>
        <dbReference type="ARBA" id="ARBA00023139"/>
    </source>
</evidence>
<protein>
    <submittedName>
        <fullName evidence="6">Rare lipoprotein B</fullName>
    </submittedName>
</protein>
<dbReference type="PANTHER" id="PTHR38098:SF1">
    <property type="entry name" value="LPS-ASSEMBLY LIPOPROTEIN LPTE"/>
    <property type="match status" value="1"/>
</dbReference>
<proteinExistence type="predicted"/>
<dbReference type="Gene3D" id="3.30.160.150">
    <property type="entry name" value="Lipoprotein like domain"/>
    <property type="match status" value="1"/>
</dbReference>
<dbReference type="GO" id="GO:1990351">
    <property type="term" value="C:transporter complex"/>
    <property type="evidence" value="ECO:0007669"/>
    <property type="project" value="TreeGrafter"/>
</dbReference>
<evidence type="ECO:0000256" key="5">
    <source>
        <dbReference type="ARBA" id="ARBA00023288"/>
    </source>
</evidence>
<dbReference type="AlphaFoldDB" id="A0A4U9DF17"/>
<dbReference type="EMBL" id="CABDVU010000001">
    <property type="protein sequence ID" value="VTN14988.1"/>
    <property type="molecule type" value="Genomic_DNA"/>
</dbReference>
<evidence type="ECO:0000313" key="7">
    <source>
        <dbReference type="Proteomes" id="UP000339249"/>
    </source>
</evidence>
<dbReference type="GO" id="GO:0043165">
    <property type="term" value="P:Gram-negative-bacterium-type cell outer membrane assembly"/>
    <property type="evidence" value="ECO:0007669"/>
    <property type="project" value="InterPro"/>
</dbReference>
<accession>A0A4U9DF17</accession>
<evidence type="ECO:0000256" key="2">
    <source>
        <dbReference type="ARBA" id="ARBA00023136"/>
    </source>
</evidence>
<gene>
    <name evidence="6" type="primary">lptE_1</name>
    <name evidence="6" type="ORF">NCTC9185_07059</name>
</gene>
<dbReference type="GO" id="GO:0015920">
    <property type="term" value="P:lipopolysaccharide transport"/>
    <property type="evidence" value="ECO:0007669"/>
    <property type="project" value="TreeGrafter"/>
</dbReference>
<evidence type="ECO:0000313" key="6">
    <source>
        <dbReference type="EMBL" id="VTN14988.1"/>
    </source>
</evidence>
<keyword evidence="2" id="KW-0472">Membrane</keyword>
<name>A0A4U9DF17_RAOTE</name>
<sequence>MVMTVHASVLIPGHDIYPITTKVYRSFFDNPQAALAKDAEQD</sequence>
<evidence type="ECO:0000256" key="4">
    <source>
        <dbReference type="ARBA" id="ARBA00023237"/>
    </source>
</evidence>
<evidence type="ECO:0000256" key="1">
    <source>
        <dbReference type="ARBA" id="ARBA00022729"/>
    </source>
</evidence>
<keyword evidence="3" id="KW-0564">Palmitate</keyword>
<organism evidence="6 7">
    <name type="scientific">Raoultella terrigena</name>
    <name type="common">Klebsiella terrigena</name>
    <dbReference type="NCBI Taxonomy" id="577"/>
    <lineage>
        <taxon>Bacteria</taxon>
        <taxon>Pseudomonadati</taxon>
        <taxon>Pseudomonadota</taxon>
        <taxon>Gammaproteobacteria</taxon>
        <taxon>Enterobacterales</taxon>
        <taxon>Enterobacteriaceae</taxon>
        <taxon>Klebsiella/Raoultella group</taxon>
        <taxon>Raoultella</taxon>
    </lineage>
</organism>
<keyword evidence="1" id="KW-0732">Signal</keyword>
<dbReference type="GO" id="GO:0001530">
    <property type="term" value="F:lipopolysaccharide binding"/>
    <property type="evidence" value="ECO:0007669"/>
    <property type="project" value="TreeGrafter"/>
</dbReference>
<dbReference type="GO" id="GO:0009279">
    <property type="term" value="C:cell outer membrane"/>
    <property type="evidence" value="ECO:0007669"/>
    <property type="project" value="TreeGrafter"/>
</dbReference>
<keyword evidence="4" id="KW-0998">Cell outer membrane</keyword>
<dbReference type="PANTHER" id="PTHR38098">
    <property type="entry name" value="LPS-ASSEMBLY LIPOPROTEIN LPTE"/>
    <property type="match status" value="1"/>
</dbReference>
<dbReference type="InterPro" id="IPR007485">
    <property type="entry name" value="LPS_assembly_LptE"/>
</dbReference>